<dbReference type="EMBL" id="LUCH01007702">
    <property type="protein sequence ID" value="KAF5396634.1"/>
    <property type="molecule type" value="Genomic_DNA"/>
</dbReference>
<dbReference type="InterPro" id="IPR018619">
    <property type="entry name" value="Hyccin"/>
</dbReference>
<organism evidence="8 9">
    <name type="scientific">Paragonimus heterotremus</name>
    <dbReference type="NCBI Taxonomy" id="100268"/>
    <lineage>
        <taxon>Eukaryota</taxon>
        <taxon>Metazoa</taxon>
        <taxon>Spiralia</taxon>
        <taxon>Lophotrochozoa</taxon>
        <taxon>Platyhelminthes</taxon>
        <taxon>Trematoda</taxon>
        <taxon>Digenea</taxon>
        <taxon>Plagiorchiida</taxon>
        <taxon>Troglotremata</taxon>
        <taxon>Troglotrematidae</taxon>
        <taxon>Paragonimus</taxon>
    </lineage>
</organism>
<feature type="region of interest" description="Disordered" evidence="7">
    <location>
        <begin position="99"/>
        <end position="121"/>
    </location>
</feature>
<accession>A0A8J4T2Y1</accession>
<dbReference type="GO" id="GO:0005886">
    <property type="term" value="C:plasma membrane"/>
    <property type="evidence" value="ECO:0007669"/>
    <property type="project" value="UniProtKB-SubCell"/>
</dbReference>
<sequence length="389" mass="43221">MRMVRQTQDRSNRMYMLACLLYQVRENITHISTRVHSPLCRLAVLLDPRKFGNQHLWHLTTSDMLTDMPAVHFQSDCSPEMRPAEIGMGGMLVSFTSASSEGDIHETSPQTERHSAIQSSKGLRKFRRRTSAMLHNLKPKSHHRDAHFSECPRIQHITQSFLLELSLCLQWTIGTRLTPESEVALKALEARANLELWTNSLLVINAVQNLCSGSVSNTELSVNGHTCGSFAANTCVSIDPCRSSSMDPELNAQQLSLVGAYCGLWSGLVDKGGTIDNAVSVGSSVPFDQSSELVLLARKKFMRSIVINANFHSTKPPDDITVSSDGNRTGASTKPLVAAREGCHSRVSDRWNEVTRDLTPEENGPAPSWCTPREWLKKVIGQRRRQSSN</sequence>
<dbReference type="GO" id="GO:0005829">
    <property type="term" value="C:cytosol"/>
    <property type="evidence" value="ECO:0007669"/>
    <property type="project" value="UniProtKB-SubCell"/>
</dbReference>
<evidence type="ECO:0000256" key="3">
    <source>
        <dbReference type="ARBA" id="ARBA00022475"/>
    </source>
</evidence>
<name>A0A8J4T2Y1_9TREM</name>
<feature type="compositionally biased region" description="Basic and acidic residues" evidence="7">
    <location>
        <begin position="102"/>
        <end position="115"/>
    </location>
</feature>
<keyword evidence="3" id="KW-1003">Cell membrane</keyword>
<reference evidence="8" key="1">
    <citation type="submission" date="2019-05" db="EMBL/GenBank/DDBJ databases">
        <title>Annotation for the trematode Paragonimus heterotremus.</title>
        <authorList>
            <person name="Choi Y.-J."/>
        </authorList>
    </citation>
    <scope>NUCLEOTIDE SEQUENCE</scope>
    <source>
        <strain evidence="8">LC</strain>
    </source>
</reference>
<evidence type="ECO:0000313" key="8">
    <source>
        <dbReference type="EMBL" id="KAF5396634.1"/>
    </source>
</evidence>
<keyword evidence="4" id="KW-0963">Cytoplasm</keyword>
<evidence type="ECO:0000256" key="6">
    <source>
        <dbReference type="ARBA" id="ARBA00034482"/>
    </source>
</evidence>
<dbReference type="Proteomes" id="UP000748531">
    <property type="component" value="Unassembled WGS sequence"/>
</dbReference>
<comment type="similarity">
    <text evidence="6">Belongs to the Hyccin family.</text>
</comment>
<evidence type="ECO:0000256" key="4">
    <source>
        <dbReference type="ARBA" id="ARBA00022490"/>
    </source>
</evidence>
<proteinExistence type="inferred from homology"/>
<dbReference type="AlphaFoldDB" id="A0A8J4T2Y1"/>
<keyword evidence="5" id="KW-0472">Membrane</keyword>
<gene>
    <name evidence="8" type="ORF">PHET_10459</name>
</gene>
<evidence type="ECO:0000256" key="7">
    <source>
        <dbReference type="SAM" id="MobiDB-lite"/>
    </source>
</evidence>
<keyword evidence="9" id="KW-1185">Reference proteome</keyword>
<dbReference type="OrthoDB" id="18937at2759"/>
<comment type="caution">
    <text evidence="8">The sequence shown here is derived from an EMBL/GenBank/DDBJ whole genome shotgun (WGS) entry which is preliminary data.</text>
</comment>
<protein>
    <submittedName>
        <fullName evidence="8">Uncharacterized protein</fullName>
    </submittedName>
</protein>
<evidence type="ECO:0000256" key="1">
    <source>
        <dbReference type="ARBA" id="ARBA00004236"/>
    </source>
</evidence>
<comment type="subcellular location">
    <subcellularLocation>
        <location evidence="1">Cell membrane</location>
    </subcellularLocation>
    <subcellularLocation>
        <location evidence="2">Cytoplasm</location>
        <location evidence="2">Cytosol</location>
    </subcellularLocation>
</comment>
<evidence type="ECO:0000256" key="5">
    <source>
        <dbReference type="ARBA" id="ARBA00023136"/>
    </source>
</evidence>
<evidence type="ECO:0000256" key="2">
    <source>
        <dbReference type="ARBA" id="ARBA00004514"/>
    </source>
</evidence>
<dbReference type="Pfam" id="PF09790">
    <property type="entry name" value="Hyccin"/>
    <property type="match status" value="1"/>
</dbReference>
<evidence type="ECO:0000313" key="9">
    <source>
        <dbReference type="Proteomes" id="UP000748531"/>
    </source>
</evidence>